<evidence type="ECO:0000259" key="2">
    <source>
        <dbReference type="PROSITE" id="PS00028"/>
    </source>
</evidence>
<gene>
    <name evidence="3" type="ORF">GV64_10450</name>
</gene>
<dbReference type="Proteomes" id="UP000027997">
    <property type="component" value="Unassembled WGS sequence"/>
</dbReference>
<feature type="region of interest" description="Disordered" evidence="1">
    <location>
        <begin position="379"/>
        <end position="414"/>
    </location>
</feature>
<dbReference type="EMBL" id="JOJP01000001">
    <property type="protein sequence ID" value="KEI71110.1"/>
    <property type="molecule type" value="Genomic_DNA"/>
</dbReference>
<evidence type="ECO:0000313" key="4">
    <source>
        <dbReference type="Proteomes" id="UP000027997"/>
    </source>
</evidence>
<feature type="domain" description="C2H2-type" evidence="2">
    <location>
        <begin position="67"/>
        <end position="91"/>
    </location>
</feature>
<comment type="caution">
    <text evidence="3">The sequence shown here is derived from an EMBL/GenBank/DDBJ whole genome shotgun (WGS) entry which is preliminary data.</text>
</comment>
<reference evidence="3 4" key="1">
    <citation type="submission" date="2014-06" db="EMBL/GenBank/DDBJ databases">
        <title>Whole Genome Sequences of Three Symbiotic Endozoicomonas Bacteria.</title>
        <authorList>
            <person name="Neave M.J."/>
            <person name="Apprill A."/>
            <person name="Voolstra C.R."/>
        </authorList>
    </citation>
    <scope>NUCLEOTIDE SEQUENCE [LARGE SCALE GENOMIC DNA]</scope>
    <source>
        <strain evidence="3 4">DSM 22380</strain>
    </source>
</reference>
<name>A0A081KAD4_9GAMM</name>
<protein>
    <recommendedName>
        <fullName evidence="2">C2H2-type domain-containing protein</fullName>
    </recommendedName>
</protein>
<proteinExistence type="predicted"/>
<feature type="compositionally biased region" description="Polar residues" evidence="1">
    <location>
        <begin position="158"/>
        <end position="174"/>
    </location>
</feature>
<dbReference type="STRING" id="305900.GV64_10450"/>
<evidence type="ECO:0000256" key="1">
    <source>
        <dbReference type="SAM" id="MobiDB-lite"/>
    </source>
</evidence>
<evidence type="ECO:0000313" key="3">
    <source>
        <dbReference type="EMBL" id="KEI71110.1"/>
    </source>
</evidence>
<keyword evidence="4" id="KW-1185">Reference proteome</keyword>
<feature type="region of interest" description="Disordered" evidence="1">
    <location>
        <begin position="296"/>
        <end position="327"/>
    </location>
</feature>
<accession>A0A081KAD4</accession>
<dbReference type="PROSITE" id="PS00028">
    <property type="entry name" value="ZINC_FINGER_C2H2_1"/>
    <property type="match status" value="1"/>
</dbReference>
<organism evidence="3 4">
    <name type="scientific">Endozoicomonas elysicola</name>
    <dbReference type="NCBI Taxonomy" id="305900"/>
    <lineage>
        <taxon>Bacteria</taxon>
        <taxon>Pseudomonadati</taxon>
        <taxon>Pseudomonadota</taxon>
        <taxon>Gammaproteobacteria</taxon>
        <taxon>Oceanospirillales</taxon>
        <taxon>Endozoicomonadaceae</taxon>
        <taxon>Endozoicomonas</taxon>
    </lineage>
</organism>
<dbReference type="RefSeq" id="WP_034844178.1">
    <property type="nucleotide sequence ID" value="NZ_JOJP01000001.1"/>
</dbReference>
<feature type="region of interest" description="Disordered" evidence="1">
    <location>
        <begin position="118"/>
        <end position="174"/>
    </location>
</feature>
<feature type="compositionally biased region" description="Polar residues" evidence="1">
    <location>
        <begin position="305"/>
        <end position="327"/>
    </location>
</feature>
<sequence length="485" mass="53548">MDSSLPLIAAPQLYPDIQMFELCSITPYGPVNSIVFGCKRCYLTFPDFNACNNHISRTRKEKNQYVCVFDRCVERFASRTNLGFHYQRTKHDQMAQHSFDDDGAMDLSVRNQRECDDKHELDVNPGSHDSGFPSSLPSLCSEIKSEPASPGAYGESGYENQNEPTFCQNQPQPSSSSKLCLLPGTSPIVPESNCFRATATQHQQAFSSDVSERVVDSGQNGSRVESSLLAHPVSVQSFEHEALIEREVKHTEELSISTVKESALEFSATANGDWEQVEAKQHSDVCHQVGKSEVVQSGVDGSRSLRGSGTETGSHSSVESSPDRTANQCMVTSLLSTLKKASEKLVSSETYKSDRARLLESRLRLEVANAEWEPIKNPVDNGVMRPNTSVGNTGFVVSDNKNKSSSKRSHNQVDTNNELASHKVPKVVLTRLSKDEIAKYTAPDVKTEVSYPGLTDGEVSYCLSAHVELEKLPSWQVTRKMRGED</sequence>
<dbReference type="InterPro" id="IPR013087">
    <property type="entry name" value="Znf_C2H2_type"/>
</dbReference>
<dbReference type="AlphaFoldDB" id="A0A081KAD4"/>